<name>A0AA86TFF0_9EUKA</name>
<evidence type="ECO:0000313" key="3">
    <source>
        <dbReference type="Proteomes" id="UP001642409"/>
    </source>
</evidence>
<dbReference type="EMBL" id="CATOUU010000094">
    <property type="protein sequence ID" value="CAI9916195.1"/>
    <property type="molecule type" value="Genomic_DNA"/>
</dbReference>
<dbReference type="AlphaFoldDB" id="A0AA86TFF0"/>
<evidence type="ECO:0000313" key="2">
    <source>
        <dbReference type="EMBL" id="CAL6062942.1"/>
    </source>
</evidence>
<reference evidence="1" key="1">
    <citation type="submission" date="2023-06" db="EMBL/GenBank/DDBJ databases">
        <authorList>
            <person name="Kurt Z."/>
        </authorList>
    </citation>
    <scope>NUCLEOTIDE SEQUENCE</scope>
</reference>
<dbReference type="EMBL" id="CAXDID020000242">
    <property type="protein sequence ID" value="CAL6062942.1"/>
    <property type="molecule type" value="Genomic_DNA"/>
</dbReference>
<evidence type="ECO:0000313" key="1">
    <source>
        <dbReference type="EMBL" id="CAI9916195.1"/>
    </source>
</evidence>
<keyword evidence="3" id="KW-1185">Reference proteome</keyword>
<sequence length="140" mass="16774">MFNLDQNQPQLVQNQYLKRTTSIGFGKLCYLRFLLYFSIKNQLQNTRMNKFILLNLSIKFRFPCCCNYSNKKKQNQKTSRNRLENVDSRFVVCTFDEKIQHKNFWLSEGELLAYDQYKINLKGQDYKPHVAQKGKTQDLK</sequence>
<comment type="caution">
    <text evidence="1">The sequence shown here is derived from an EMBL/GenBank/DDBJ whole genome shotgun (WGS) entry which is preliminary data.</text>
</comment>
<gene>
    <name evidence="1" type="ORF">HINF_LOCUS3840</name>
    <name evidence="2" type="ORF">HINF_LOCUS50507</name>
</gene>
<dbReference type="Proteomes" id="UP001642409">
    <property type="component" value="Unassembled WGS sequence"/>
</dbReference>
<proteinExistence type="predicted"/>
<organism evidence="1">
    <name type="scientific">Hexamita inflata</name>
    <dbReference type="NCBI Taxonomy" id="28002"/>
    <lineage>
        <taxon>Eukaryota</taxon>
        <taxon>Metamonada</taxon>
        <taxon>Diplomonadida</taxon>
        <taxon>Hexamitidae</taxon>
        <taxon>Hexamitinae</taxon>
        <taxon>Hexamita</taxon>
    </lineage>
</organism>
<reference evidence="2 3" key="2">
    <citation type="submission" date="2024-07" db="EMBL/GenBank/DDBJ databases">
        <authorList>
            <person name="Akdeniz Z."/>
        </authorList>
    </citation>
    <scope>NUCLEOTIDE SEQUENCE [LARGE SCALE GENOMIC DNA]</scope>
</reference>
<protein>
    <submittedName>
        <fullName evidence="2">Hypothetical_protein</fullName>
    </submittedName>
</protein>
<accession>A0AA86TFF0</accession>